<evidence type="ECO:0000256" key="6">
    <source>
        <dbReference type="ARBA" id="ARBA00022588"/>
    </source>
</evidence>
<evidence type="ECO:0000256" key="3">
    <source>
        <dbReference type="ARBA" id="ARBA00004245"/>
    </source>
</evidence>
<keyword evidence="13" id="KW-0539">Nucleus</keyword>
<keyword evidence="7" id="KW-0479">Metal-binding</keyword>
<feature type="domain" description="MsrB" evidence="17">
    <location>
        <begin position="1"/>
        <end position="104"/>
    </location>
</feature>
<dbReference type="InterPro" id="IPR002579">
    <property type="entry name" value="Met_Sox_Rdtase_MsrB_dom"/>
</dbReference>
<evidence type="ECO:0000256" key="5">
    <source>
        <dbReference type="ARBA" id="ARBA00022490"/>
    </source>
</evidence>
<comment type="similarity">
    <text evidence="4">Belongs to the MsrB Met sulfoxide reductase family.</text>
</comment>
<dbReference type="GO" id="GO:0045087">
    <property type="term" value="P:innate immune response"/>
    <property type="evidence" value="ECO:0007669"/>
    <property type="project" value="UniProtKB-KW"/>
</dbReference>
<dbReference type="PANTHER" id="PTHR46755">
    <property type="entry name" value="METHIONINE-R-SULFOXIDE REDUCTASE B1"/>
    <property type="match status" value="1"/>
</dbReference>
<keyword evidence="9" id="KW-0391">Immunity</keyword>
<evidence type="ECO:0000313" key="18">
    <source>
        <dbReference type="EMBL" id="KAG9331141.1"/>
    </source>
</evidence>
<dbReference type="GO" id="GO:0030091">
    <property type="term" value="P:protein repair"/>
    <property type="evidence" value="ECO:0007669"/>
    <property type="project" value="TreeGrafter"/>
</dbReference>
<evidence type="ECO:0000256" key="10">
    <source>
        <dbReference type="ARBA" id="ARBA00022933"/>
    </source>
</evidence>
<dbReference type="GO" id="GO:0033745">
    <property type="term" value="F:L-methionine-(R)-S-oxide reductase activity"/>
    <property type="evidence" value="ECO:0007669"/>
    <property type="project" value="UniProtKB-EC"/>
</dbReference>
<reference evidence="18" key="1">
    <citation type="thesis" date="2021" institute="BYU ScholarsArchive" country="Provo, UT, USA">
        <title>Applications of and Algorithms for Genome Assembly and Genomic Analyses with an Emphasis on Marine Teleosts.</title>
        <authorList>
            <person name="Pickett B.D."/>
        </authorList>
    </citation>
    <scope>NUCLEOTIDE SEQUENCE</scope>
    <source>
        <strain evidence="18">HI-2016</strain>
    </source>
</reference>
<proteinExistence type="inferred from homology"/>
<keyword evidence="8" id="KW-0862">Zinc</keyword>
<evidence type="ECO:0000256" key="1">
    <source>
        <dbReference type="ARBA" id="ARBA00001947"/>
    </source>
</evidence>
<evidence type="ECO:0000256" key="14">
    <source>
        <dbReference type="ARBA" id="ARBA00046083"/>
    </source>
</evidence>
<evidence type="ECO:0000256" key="4">
    <source>
        <dbReference type="ARBA" id="ARBA00007174"/>
    </source>
</evidence>
<organism evidence="18 19">
    <name type="scientific">Albula glossodonta</name>
    <name type="common">roundjaw bonefish</name>
    <dbReference type="NCBI Taxonomy" id="121402"/>
    <lineage>
        <taxon>Eukaryota</taxon>
        <taxon>Metazoa</taxon>
        <taxon>Chordata</taxon>
        <taxon>Craniata</taxon>
        <taxon>Vertebrata</taxon>
        <taxon>Euteleostomi</taxon>
        <taxon>Actinopterygii</taxon>
        <taxon>Neopterygii</taxon>
        <taxon>Teleostei</taxon>
        <taxon>Albuliformes</taxon>
        <taxon>Albulidae</taxon>
        <taxon>Albula</taxon>
    </lineage>
</organism>
<dbReference type="GO" id="GO:0033743">
    <property type="term" value="F:peptide-methionine (R)-S-oxide reductase activity"/>
    <property type="evidence" value="ECO:0007669"/>
    <property type="project" value="UniProtKB-EC"/>
</dbReference>
<dbReference type="OrthoDB" id="44061at2759"/>
<comment type="function">
    <text evidence="14">Methionine-sulfoxide reductase that specifically reduces methionine (R)-sulfoxide back to methionine. While in many cases, methionine oxidation is the result of random oxidation following oxidative stress, methionine oxidation is also a post-translational modification that takes place on specific residue. Acts as a regulator of actin assembly by reducing methionine (R)-sulfoxide mediated by MICALs (MICAL1, MICAL2 or MICAL3) on actin, thereby promoting filament repolymerization. Plays a role in innate immunity by reducing oxidized actin, leading to actin repolymerization in macrophages.</text>
</comment>
<comment type="catalytic activity">
    <reaction evidence="15">
        <text>L-methionyl-[protein] + [thioredoxin]-disulfide + H2O = L-methionyl-(R)-S-oxide-[protein] + [thioredoxin]-dithiol</text>
        <dbReference type="Rhea" id="RHEA:24164"/>
        <dbReference type="Rhea" id="RHEA-COMP:10698"/>
        <dbReference type="Rhea" id="RHEA-COMP:10700"/>
        <dbReference type="Rhea" id="RHEA-COMP:12313"/>
        <dbReference type="Rhea" id="RHEA-COMP:12314"/>
        <dbReference type="ChEBI" id="CHEBI:15377"/>
        <dbReference type="ChEBI" id="CHEBI:16044"/>
        <dbReference type="ChEBI" id="CHEBI:29950"/>
        <dbReference type="ChEBI" id="CHEBI:45764"/>
        <dbReference type="ChEBI" id="CHEBI:50058"/>
        <dbReference type="EC" id="1.8.4.12"/>
    </reaction>
</comment>
<evidence type="ECO:0000256" key="13">
    <source>
        <dbReference type="ARBA" id="ARBA00023242"/>
    </source>
</evidence>
<keyword evidence="19" id="KW-1185">Reference proteome</keyword>
<evidence type="ECO:0000256" key="9">
    <source>
        <dbReference type="ARBA" id="ARBA00022859"/>
    </source>
</evidence>
<comment type="cofactor">
    <cofactor evidence="1">
        <name>Zn(2+)</name>
        <dbReference type="ChEBI" id="CHEBI:29105"/>
    </cofactor>
</comment>
<comment type="subcellular location">
    <subcellularLocation>
        <location evidence="3">Cytoplasm</location>
        <location evidence="3">Cytoskeleton</location>
    </subcellularLocation>
    <subcellularLocation>
        <location evidence="2">Nucleus</location>
    </subcellularLocation>
</comment>
<keyword evidence="10" id="KW-0712">Selenocysteine</keyword>
<dbReference type="GO" id="GO:0005856">
    <property type="term" value="C:cytoskeleton"/>
    <property type="evidence" value="ECO:0007669"/>
    <property type="project" value="UniProtKB-SubCell"/>
</dbReference>
<comment type="catalytic activity">
    <reaction evidence="16">
        <text>[thioredoxin]-disulfide + L-methionine + H2O = L-methionine (R)-S-oxide + [thioredoxin]-dithiol</text>
        <dbReference type="Rhea" id="RHEA:21260"/>
        <dbReference type="Rhea" id="RHEA-COMP:10698"/>
        <dbReference type="Rhea" id="RHEA-COMP:10700"/>
        <dbReference type="ChEBI" id="CHEBI:15377"/>
        <dbReference type="ChEBI" id="CHEBI:29950"/>
        <dbReference type="ChEBI" id="CHEBI:50058"/>
        <dbReference type="ChEBI" id="CHEBI:57844"/>
        <dbReference type="ChEBI" id="CHEBI:58773"/>
        <dbReference type="EC" id="1.8.4.14"/>
    </reaction>
</comment>
<dbReference type="Proteomes" id="UP000824540">
    <property type="component" value="Unassembled WGS sequence"/>
</dbReference>
<dbReference type="PROSITE" id="PS51790">
    <property type="entry name" value="MSRB"/>
    <property type="match status" value="1"/>
</dbReference>
<keyword evidence="12" id="KW-0206">Cytoskeleton</keyword>
<dbReference type="EMBL" id="JAFBMS010000377">
    <property type="protein sequence ID" value="KAG9331141.1"/>
    <property type="molecule type" value="Genomic_DNA"/>
</dbReference>
<gene>
    <name evidence="18" type="ORF">JZ751_019961</name>
</gene>
<keyword evidence="5" id="KW-0963">Cytoplasm</keyword>
<name>A0A8T2MYL0_9TELE</name>
<evidence type="ECO:0000256" key="11">
    <source>
        <dbReference type="ARBA" id="ARBA00023002"/>
    </source>
</evidence>
<dbReference type="PANTHER" id="PTHR46755:SF5">
    <property type="entry name" value="METHIONINE-R-SULFOXIDE REDUCTASE B1"/>
    <property type="match status" value="1"/>
</dbReference>
<comment type="caution">
    <text evidence="18">The sequence shown here is derived from an EMBL/GenBank/DDBJ whole genome shotgun (WGS) entry which is preliminary data.</text>
</comment>
<dbReference type="GO" id="GO:0005634">
    <property type="term" value="C:nucleus"/>
    <property type="evidence" value="ECO:0007669"/>
    <property type="project" value="UniProtKB-SubCell"/>
</dbReference>
<evidence type="ECO:0000313" key="19">
    <source>
        <dbReference type="Proteomes" id="UP000824540"/>
    </source>
</evidence>
<sequence>MSFCVFKGGEVFKDHFETGMYVCSKCGHELFSSRSKFDHSTPWPAFSETIREDSVSKKEEKWGAYKVSCGKCGNGLGHEFLNDGPKRGLSLYTERITCQMPMSDAHARCPCQMPMSDAHARCPCQMPMPDAHVRSPCQMLMPDAHARCPGSLPVHFECHADYILDARFQLIVLLDTRHALRGPGQDEVALLQGDYLADIADQIGDGEDHLRRVAVLTQLVIHLQPDPHVPRIRDLLLGNELADRA</sequence>
<evidence type="ECO:0000256" key="7">
    <source>
        <dbReference type="ARBA" id="ARBA00022723"/>
    </source>
</evidence>
<dbReference type="GO" id="GO:0046872">
    <property type="term" value="F:metal ion binding"/>
    <property type="evidence" value="ECO:0007669"/>
    <property type="project" value="UniProtKB-KW"/>
</dbReference>
<keyword evidence="6" id="KW-0399">Innate immunity</keyword>
<evidence type="ECO:0000256" key="2">
    <source>
        <dbReference type="ARBA" id="ARBA00004123"/>
    </source>
</evidence>
<evidence type="ECO:0000256" key="12">
    <source>
        <dbReference type="ARBA" id="ARBA00023212"/>
    </source>
</evidence>
<keyword evidence="11" id="KW-0560">Oxidoreductase</keyword>
<evidence type="ECO:0000256" key="16">
    <source>
        <dbReference type="ARBA" id="ARBA00049261"/>
    </source>
</evidence>
<dbReference type="InterPro" id="IPR011057">
    <property type="entry name" value="Mss4-like_sf"/>
</dbReference>
<dbReference type="Pfam" id="PF01641">
    <property type="entry name" value="SelR"/>
    <property type="match status" value="1"/>
</dbReference>
<protein>
    <recommendedName>
        <fullName evidence="17">MsrB domain-containing protein</fullName>
    </recommendedName>
</protein>
<dbReference type="AlphaFoldDB" id="A0A8T2MYL0"/>
<evidence type="ECO:0000256" key="15">
    <source>
        <dbReference type="ARBA" id="ARBA00048488"/>
    </source>
</evidence>
<dbReference type="InterPro" id="IPR052150">
    <property type="entry name" value="MsrB_Met_sulfoxide_reductase"/>
</dbReference>
<accession>A0A8T2MYL0</accession>
<dbReference type="Gene3D" id="2.170.150.20">
    <property type="entry name" value="Peptide methionine sulfoxide reductase"/>
    <property type="match status" value="1"/>
</dbReference>
<evidence type="ECO:0000259" key="17">
    <source>
        <dbReference type="PROSITE" id="PS51790"/>
    </source>
</evidence>
<evidence type="ECO:0000256" key="8">
    <source>
        <dbReference type="ARBA" id="ARBA00022833"/>
    </source>
</evidence>
<dbReference type="SUPFAM" id="SSF51316">
    <property type="entry name" value="Mss4-like"/>
    <property type="match status" value="1"/>
</dbReference>